<evidence type="ECO:0000259" key="5">
    <source>
        <dbReference type="SMART" id="SM00829"/>
    </source>
</evidence>
<keyword evidence="1 4" id="KW-0479">Metal-binding</keyword>
<comment type="cofactor">
    <cofactor evidence="4">
        <name>Zn(2+)</name>
        <dbReference type="ChEBI" id="CHEBI:29105"/>
    </cofactor>
</comment>
<sequence length="343" mass="36112">MKAMLLKEFGKPLAWEEVPEPRITGPRQVLVQAKTNGLCATDLKIWDGLVKSAKKPLLLGHESAGVVLEAGGEVESVKPGDRVVMVAKQTCGRCRMCRAGREEMCLQSPGRMGFEIDGGFGELVAVSERNLVKVGSSVAMEAACLIGGTLGSPLHGIRMARVEVGETAVVFGLGGLGIHALQLLRHLGANVIGVDVKDEKLEAARGLGAAHTINALQADPVKAVMDLTGGVGADVALEIVGGAAVPPVIAQCMELLRPGGRLLILGYHYGQTVPIDPAKMVYKWIQIIASHNHSVRDVTDAASLVNDGRVKAVISGTAPMREANEALGSLRKGDPVGRLVLQW</sequence>
<reference evidence="6" key="1">
    <citation type="submission" date="2020-07" db="EMBL/GenBank/DDBJ databases">
        <title>Huge and variable diversity of episymbiotic CPR bacteria and DPANN archaea in groundwater ecosystems.</title>
        <authorList>
            <person name="He C.Y."/>
            <person name="Keren R."/>
            <person name="Whittaker M."/>
            <person name="Farag I.F."/>
            <person name="Doudna J."/>
            <person name="Cate J.H.D."/>
            <person name="Banfield J.F."/>
        </authorList>
    </citation>
    <scope>NUCLEOTIDE SEQUENCE</scope>
    <source>
        <strain evidence="6">NC_groundwater_763_Ag_S-0.2um_68_21</strain>
    </source>
</reference>
<gene>
    <name evidence="6" type="ORF">HYZ11_05670</name>
</gene>
<dbReference type="InterPro" id="IPR020843">
    <property type="entry name" value="ER"/>
</dbReference>
<dbReference type="InterPro" id="IPR013149">
    <property type="entry name" value="ADH-like_C"/>
</dbReference>
<dbReference type="PANTHER" id="PTHR43401:SF4">
    <property type="entry name" value="D-ARABINOSE 1-DEHYDROGENASE (NADP(+))"/>
    <property type="match status" value="1"/>
</dbReference>
<evidence type="ECO:0000256" key="3">
    <source>
        <dbReference type="ARBA" id="ARBA00023002"/>
    </source>
</evidence>
<proteinExistence type="inferred from homology"/>
<dbReference type="InterPro" id="IPR002328">
    <property type="entry name" value="ADH_Zn_CS"/>
</dbReference>
<evidence type="ECO:0000256" key="2">
    <source>
        <dbReference type="ARBA" id="ARBA00022833"/>
    </source>
</evidence>
<dbReference type="Proteomes" id="UP000782312">
    <property type="component" value="Unassembled WGS sequence"/>
</dbReference>
<evidence type="ECO:0000256" key="1">
    <source>
        <dbReference type="ARBA" id="ARBA00022723"/>
    </source>
</evidence>
<dbReference type="PROSITE" id="PS00059">
    <property type="entry name" value="ADH_ZINC"/>
    <property type="match status" value="1"/>
</dbReference>
<evidence type="ECO:0000313" key="6">
    <source>
        <dbReference type="EMBL" id="MBI3127071.1"/>
    </source>
</evidence>
<dbReference type="SUPFAM" id="SSF51735">
    <property type="entry name" value="NAD(P)-binding Rossmann-fold domains"/>
    <property type="match status" value="1"/>
</dbReference>
<protein>
    <submittedName>
        <fullName evidence="6">Alcohol dehydrogenase catalytic domain-containing protein</fullName>
    </submittedName>
</protein>
<dbReference type="InterPro" id="IPR036291">
    <property type="entry name" value="NAD(P)-bd_dom_sf"/>
</dbReference>
<dbReference type="Pfam" id="PF08240">
    <property type="entry name" value="ADH_N"/>
    <property type="match status" value="1"/>
</dbReference>
<dbReference type="PANTHER" id="PTHR43401">
    <property type="entry name" value="L-THREONINE 3-DEHYDROGENASE"/>
    <property type="match status" value="1"/>
</dbReference>
<name>A0A932I0B6_UNCTE</name>
<dbReference type="Pfam" id="PF00107">
    <property type="entry name" value="ADH_zinc_N"/>
    <property type="match status" value="1"/>
</dbReference>
<dbReference type="GO" id="GO:0016616">
    <property type="term" value="F:oxidoreductase activity, acting on the CH-OH group of donors, NAD or NADP as acceptor"/>
    <property type="evidence" value="ECO:0007669"/>
    <property type="project" value="UniProtKB-ARBA"/>
</dbReference>
<dbReference type="SMART" id="SM00829">
    <property type="entry name" value="PKS_ER"/>
    <property type="match status" value="1"/>
</dbReference>
<comment type="caution">
    <text evidence="6">The sequence shown here is derived from an EMBL/GenBank/DDBJ whole genome shotgun (WGS) entry which is preliminary data.</text>
</comment>
<accession>A0A932I0B6</accession>
<dbReference type="Gene3D" id="3.90.180.10">
    <property type="entry name" value="Medium-chain alcohol dehydrogenases, catalytic domain"/>
    <property type="match status" value="1"/>
</dbReference>
<dbReference type="GO" id="GO:0008270">
    <property type="term" value="F:zinc ion binding"/>
    <property type="evidence" value="ECO:0007669"/>
    <property type="project" value="InterPro"/>
</dbReference>
<dbReference type="AlphaFoldDB" id="A0A932I0B6"/>
<evidence type="ECO:0000313" key="7">
    <source>
        <dbReference type="Proteomes" id="UP000782312"/>
    </source>
</evidence>
<dbReference type="InterPro" id="IPR011032">
    <property type="entry name" value="GroES-like_sf"/>
</dbReference>
<feature type="domain" description="Enoyl reductase (ER)" evidence="5">
    <location>
        <begin position="10"/>
        <end position="341"/>
    </location>
</feature>
<dbReference type="InterPro" id="IPR050129">
    <property type="entry name" value="Zn_alcohol_dh"/>
</dbReference>
<organism evidence="6 7">
    <name type="scientific">Tectimicrobiota bacterium</name>
    <dbReference type="NCBI Taxonomy" id="2528274"/>
    <lineage>
        <taxon>Bacteria</taxon>
        <taxon>Pseudomonadati</taxon>
        <taxon>Nitrospinota/Tectimicrobiota group</taxon>
        <taxon>Candidatus Tectimicrobiota</taxon>
    </lineage>
</organism>
<comment type="similarity">
    <text evidence="4">Belongs to the zinc-containing alcohol dehydrogenase family.</text>
</comment>
<dbReference type="EMBL" id="JACPUR010000014">
    <property type="protein sequence ID" value="MBI3127071.1"/>
    <property type="molecule type" value="Genomic_DNA"/>
</dbReference>
<keyword evidence="3" id="KW-0560">Oxidoreductase</keyword>
<dbReference type="InterPro" id="IPR013154">
    <property type="entry name" value="ADH-like_N"/>
</dbReference>
<keyword evidence="2 4" id="KW-0862">Zinc</keyword>
<dbReference type="SUPFAM" id="SSF50129">
    <property type="entry name" value="GroES-like"/>
    <property type="match status" value="1"/>
</dbReference>
<evidence type="ECO:0000256" key="4">
    <source>
        <dbReference type="RuleBase" id="RU361277"/>
    </source>
</evidence>